<evidence type="ECO:0000313" key="1">
    <source>
        <dbReference type="EMBL" id="GMS81463.1"/>
    </source>
</evidence>
<name>A0AAV5SLB0_9BILA</name>
<dbReference type="EMBL" id="BTSX01000001">
    <property type="protein sequence ID" value="GMS81463.1"/>
    <property type="molecule type" value="Genomic_DNA"/>
</dbReference>
<protein>
    <submittedName>
        <fullName evidence="1">Uncharacterized protein</fullName>
    </submittedName>
</protein>
<proteinExistence type="predicted"/>
<evidence type="ECO:0000313" key="2">
    <source>
        <dbReference type="Proteomes" id="UP001432027"/>
    </source>
</evidence>
<sequence>GVKECDLVPGNRYGYTEDAETHYFIGRDGTVTEDDTLHIFALLHCSLPVAKNTTVHTIPRSGNLSYIRSICQFIHSTPHPSNTVILLFMEPFLCHVSNPHESTFRRVVFIQTTREQSVEITADRIQVYNLNLDALYYVASIHSIAYDIIGRVSPRIDAYSVSFLSEYSEE</sequence>
<reference evidence="1" key="1">
    <citation type="submission" date="2023-10" db="EMBL/GenBank/DDBJ databases">
        <title>Genome assembly of Pristionchus species.</title>
        <authorList>
            <person name="Yoshida K."/>
            <person name="Sommer R.J."/>
        </authorList>
    </citation>
    <scope>NUCLEOTIDE SEQUENCE</scope>
    <source>
        <strain evidence="1">RS0144</strain>
    </source>
</reference>
<organism evidence="1 2">
    <name type="scientific">Pristionchus entomophagus</name>
    <dbReference type="NCBI Taxonomy" id="358040"/>
    <lineage>
        <taxon>Eukaryota</taxon>
        <taxon>Metazoa</taxon>
        <taxon>Ecdysozoa</taxon>
        <taxon>Nematoda</taxon>
        <taxon>Chromadorea</taxon>
        <taxon>Rhabditida</taxon>
        <taxon>Rhabditina</taxon>
        <taxon>Diplogasteromorpha</taxon>
        <taxon>Diplogasteroidea</taxon>
        <taxon>Neodiplogasteridae</taxon>
        <taxon>Pristionchus</taxon>
    </lineage>
</organism>
<comment type="caution">
    <text evidence="1">The sequence shown here is derived from an EMBL/GenBank/DDBJ whole genome shotgun (WGS) entry which is preliminary data.</text>
</comment>
<dbReference type="Proteomes" id="UP001432027">
    <property type="component" value="Unassembled WGS sequence"/>
</dbReference>
<dbReference type="AlphaFoldDB" id="A0AAV5SLB0"/>
<keyword evidence="2" id="KW-1185">Reference proteome</keyword>
<feature type="non-terminal residue" evidence="1">
    <location>
        <position position="1"/>
    </location>
</feature>
<gene>
    <name evidence="1" type="ORF">PENTCL1PPCAC_3638</name>
</gene>
<accession>A0AAV5SLB0</accession>